<feature type="compositionally biased region" description="Basic residues" evidence="1">
    <location>
        <begin position="181"/>
        <end position="190"/>
    </location>
</feature>
<organism evidence="2 3">
    <name type="scientific">Streptomyces daqingensis</name>
    <dbReference type="NCBI Taxonomy" id="1472640"/>
    <lineage>
        <taxon>Bacteria</taxon>
        <taxon>Bacillati</taxon>
        <taxon>Actinomycetota</taxon>
        <taxon>Actinomycetes</taxon>
        <taxon>Kitasatosporales</taxon>
        <taxon>Streptomycetaceae</taxon>
        <taxon>Streptomyces</taxon>
    </lineage>
</organism>
<accession>A0ABQ2M383</accession>
<sequence length="279" mass="30504">MRDAGGEALQRLVVDDPRLADTGRLEDPPRPELPARAREYERSERRGARETRQCREGGPHPSRQQQVDGEDGGGEFDARGDADGDALAACAVGPPQVPQDGAGQQQVDLPEEGRLEDRFQPQAGGGGGQQERQAHLPSARYGGEAQGQMHEQHQQDDVAGEERGLRRTEGEPGDGNEQQRRERRVGRRQLPRRDGEAVQIRAAGDGLPLRPVDVDVRHRKAVDRADGGERREGEGEQCGRVPLPSDAGSEPCPQLWRLSFRGARARSRPGRVVFSGGRP</sequence>
<keyword evidence="3" id="KW-1185">Reference proteome</keyword>
<feature type="region of interest" description="Disordered" evidence="1">
    <location>
        <begin position="1"/>
        <end position="251"/>
    </location>
</feature>
<evidence type="ECO:0000256" key="1">
    <source>
        <dbReference type="SAM" id="MobiDB-lite"/>
    </source>
</evidence>
<feature type="compositionally biased region" description="Basic and acidic residues" evidence="1">
    <location>
        <begin position="13"/>
        <end position="58"/>
    </location>
</feature>
<reference evidence="3" key="1">
    <citation type="journal article" date="2019" name="Int. J. Syst. Evol. Microbiol.">
        <title>The Global Catalogue of Microorganisms (GCM) 10K type strain sequencing project: providing services to taxonomists for standard genome sequencing and annotation.</title>
        <authorList>
            <consortium name="The Broad Institute Genomics Platform"/>
            <consortium name="The Broad Institute Genome Sequencing Center for Infectious Disease"/>
            <person name="Wu L."/>
            <person name="Ma J."/>
        </authorList>
    </citation>
    <scope>NUCLEOTIDE SEQUENCE [LARGE SCALE GENOMIC DNA]</scope>
    <source>
        <strain evidence="3">CGMCC 4.7178</strain>
    </source>
</reference>
<protein>
    <submittedName>
        <fullName evidence="2">Uncharacterized protein</fullName>
    </submittedName>
</protein>
<dbReference type="EMBL" id="BMMP01000004">
    <property type="protein sequence ID" value="GGO46215.1"/>
    <property type="molecule type" value="Genomic_DNA"/>
</dbReference>
<name>A0ABQ2M383_9ACTN</name>
<gene>
    <name evidence="2" type="ORF">GCM10012287_16000</name>
</gene>
<dbReference type="Proteomes" id="UP000631535">
    <property type="component" value="Unassembled WGS sequence"/>
</dbReference>
<evidence type="ECO:0000313" key="2">
    <source>
        <dbReference type="EMBL" id="GGO46215.1"/>
    </source>
</evidence>
<feature type="compositionally biased region" description="Basic and acidic residues" evidence="1">
    <location>
        <begin position="150"/>
        <end position="170"/>
    </location>
</feature>
<feature type="compositionally biased region" description="Basic and acidic residues" evidence="1">
    <location>
        <begin position="212"/>
        <end position="234"/>
    </location>
</feature>
<proteinExistence type="predicted"/>
<evidence type="ECO:0000313" key="3">
    <source>
        <dbReference type="Proteomes" id="UP000631535"/>
    </source>
</evidence>
<comment type="caution">
    <text evidence="2">The sequence shown here is derived from an EMBL/GenBank/DDBJ whole genome shotgun (WGS) entry which is preliminary data.</text>
</comment>